<accession>A0A915C464</accession>
<reference evidence="6" key="1">
    <citation type="submission" date="2022-11" db="UniProtKB">
        <authorList>
            <consortium name="WormBaseParasite"/>
        </authorList>
    </citation>
    <scope>IDENTIFICATION</scope>
</reference>
<dbReference type="SUPFAM" id="SSF52799">
    <property type="entry name" value="(Phosphotyrosine protein) phosphatases II"/>
    <property type="match status" value="1"/>
</dbReference>
<feature type="region of interest" description="Disordered" evidence="1">
    <location>
        <begin position="274"/>
        <end position="299"/>
    </location>
</feature>
<dbReference type="PROSITE" id="PS50055">
    <property type="entry name" value="TYR_PHOSPHATASE_PTP"/>
    <property type="match status" value="1"/>
</dbReference>
<sequence length="692" mass="78018">SVGTRFVAVLFLSLGHSPCCFGHRKRGMAEEEERMNQRKRHKKKRKRKKTRQGSKKYKRSHRRYKSTSKTSKRQRKKKGCGFCRARKTSHREHGREHSHAIHDSNREILQLPQENPAPIYGAAIQPPQATPTESPKTESAIPELPKEITKPLPEEKEKLAPTHQGDNNHAAQGKEDRVKSPHGINGTPNGTVEEAAGTNAPIASSQQTPTAASGDTHKSGMPDAKTSSSLPTSARESKDGTAGSARANALETSKTSVADTVIFKSPCLEEVHQVGDGQAAHKTPVLSASGSGDSIESKETADGRLVLALDGGLRLKRSADNEPKRRRRKAAEKIVNVCRKRSQSTIGGDEEDITLAVQTLNETSKRAVSQVRKVRAFVNGISREGLSGIRKSFIRCQYYFPKTATRISFDRNPTRVRYRDVICIDQTRVILKCSPGGSDFIHASRIPIGELENQIIITQLPLENTVAHFWEMAWQENAEAVLLLLTANEWKNHAERLQLIPSRLQCLHLGNMTITMTSAIVVSKNWIVYELGLTKDGRSRRIVWHHYSGWEQNKGGAEIQIIWKIHSSLRKLRRPLICMSMAGAGRAGTYAALEWAHSMHHDKCRHIVNVEECVKKVREYRMHSVQSLSQFEYIYMLMLRHIFLVKKIRDDYLSDQALQRELDKCIKVEKQYFRENEKEDIDDETEMALTCC</sequence>
<feature type="region of interest" description="Disordered" evidence="1">
    <location>
        <begin position="118"/>
        <end position="253"/>
    </location>
</feature>
<feature type="compositionally biased region" description="Polar residues" evidence="1">
    <location>
        <begin position="201"/>
        <end position="213"/>
    </location>
</feature>
<feature type="compositionally biased region" description="Basic and acidic residues" evidence="1">
    <location>
        <begin position="91"/>
        <end position="105"/>
    </location>
</feature>
<feature type="compositionally biased region" description="Polar residues" evidence="1">
    <location>
        <begin position="225"/>
        <end position="234"/>
    </location>
</feature>
<feature type="domain" description="Tyrosine specific protein phosphatases" evidence="4">
    <location>
        <begin position="575"/>
        <end position="632"/>
    </location>
</feature>
<dbReference type="GO" id="GO:0004725">
    <property type="term" value="F:protein tyrosine phosphatase activity"/>
    <property type="evidence" value="ECO:0007669"/>
    <property type="project" value="InterPro"/>
</dbReference>
<dbReference type="SMART" id="SM00194">
    <property type="entry name" value="PTPc"/>
    <property type="match status" value="1"/>
</dbReference>
<organism evidence="5 6">
    <name type="scientific">Parascaris univalens</name>
    <name type="common">Nematode worm</name>
    <dbReference type="NCBI Taxonomy" id="6257"/>
    <lineage>
        <taxon>Eukaryota</taxon>
        <taxon>Metazoa</taxon>
        <taxon>Ecdysozoa</taxon>
        <taxon>Nematoda</taxon>
        <taxon>Chromadorea</taxon>
        <taxon>Rhabditida</taxon>
        <taxon>Spirurina</taxon>
        <taxon>Ascaridomorpha</taxon>
        <taxon>Ascaridoidea</taxon>
        <taxon>Ascarididae</taxon>
        <taxon>Parascaris</taxon>
    </lineage>
</organism>
<feature type="region of interest" description="Disordered" evidence="1">
    <location>
        <begin position="28"/>
        <end position="105"/>
    </location>
</feature>
<dbReference type="PANTHER" id="PTHR46163">
    <property type="entry name" value="TYROSINE-PROTEIN PHOSPHATASE-RELATED"/>
    <property type="match status" value="1"/>
</dbReference>
<feature type="signal peptide" evidence="2">
    <location>
        <begin position="1"/>
        <end position="22"/>
    </location>
</feature>
<evidence type="ECO:0000313" key="5">
    <source>
        <dbReference type="Proteomes" id="UP000887569"/>
    </source>
</evidence>
<name>A0A915C464_PARUN</name>
<dbReference type="SMART" id="SM00404">
    <property type="entry name" value="PTPc_motif"/>
    <property type="match status" value="1"/>
</dbReference>
<proteinExistence type="predicted"/>
<dbReference type="InterPro" id="IPR029021">
    <property type="entry name" value="Prot-tyrosine_phosphatase-like"/>
</dbReference>
<dbReference type="Gene3D" id="3.90.190.10">
    <property type="entry name" value="Protein tyrosine phosphatase superfamily"/>
    <property type="match status" value="1"/>
</dbReference>
<feature type="chain" id="PRO_5037225918" evidence="2">
    <location>
        <begin position="23"/>
        <end position="692"/>
    </location>
</feature>
<dbReference type="WBParaSite" id="PgR081_g012_t01">
    <property type="protein sequence ID" value="PgR081_g012_t01"/>
    <property type="gene ID" value="PgR081_g012"/>
</dbReference>
<dbReference type="CDD" id="cd00047">
    <property type="entry name" value="PTPc"/>
    <property type="match status" value="1"/>
</dbReference>
<evidence type="ECO:0000256" key="2">
    <source>
        <dbReference type="SAM" id="SignalP"/>
    </source>
</evidence>
<dbReference type="AlphaFoldDB" id="A0A915C464"/>
<evidence type="ECO:0000313" key="6">
    <source>
        <dbReference type="WBParaSite" id="PgR081_g012_t01"/>
    </source>
</evidence>
<dbReference type="PANTHER" id="PTHR46163:SF15">
    <property type="entry name" value="TYROSINE-PROTEIN PHOSPHATASE DOMAIN-CONTAINING PROTEIN"/>
    <property type="match status" value="1"/>
</dbReference>
<dbReference type="Pfam" id="PF00102">
    <property type="entry name" value="Y_phosphatase"/>
    <property type="match status" value="1"/>
</dbReference>
<feature type="compositionally biased region" description="Basic and acidic residues" evidence="1">
    <location>
        <begin position="144"/>
        <end position="160"/>
    </location>
</feature>
<dbReference type="Proteomes" id="UP000887569">
    <property type="component" value="Unplaced"/>
</dbReference>
<dbReference type="InterPro" id="IPR000387">
    <property type="entry name" value="Tyr_Pase_dom"/>
</dbReference>
<keyword evidence="2" id="KW-0732">Signal</keyword>
<dbReference type="InterPro" id="IPR003595">
    <property type="entry name" value="Tyr_Pase_cat"/>
</dbReference>
<feature type="domain" description="Tyrosine-protein phosphatase" evidence="3">
    <location>
        <begin position="412"/>
        <end position="641"/>
    </location>
</feature>
<evidence type="ECO:0000256" key="1">
    <source>
        <dbReference type="SAM" id="MobiDB-lite"/>
    </source>
</evidence>
<protein>
    <submittedName>
        <fullName evidence="6">Tyrosine-protein phosphatase domain-containing protein</fullName>
    </submittedName>
</protein>
<dbReference type="InterPro" id="IPR052782">
    <property type="entry name" value="Oocyte-zygote_transition_reg"/>
</dbReference>
<keyword evidence="5" id="KW-1185">Reference proteome</keyword>
<evidence type="ECO:0000259" key="4">
    <source>
        <dbReference type="PROSITE" id="PS50056"/>
    </source>
</evidence>
<dbReference type="PROSITE" id="PS50056">
    <property type="entry name" value="TYR_PHOSPHATASE_2"/>
    <property type="match status" value="1"/>
</dbReference>
<evidence type="ECO:0000259" key="3">
    <source>
        <dbReference type="PROSITE" id="PS50055"/>
    </source>
</evidence>
<dbReference type="PRINTS" id="PR00700">
    <property type="entry name" value="PRTYPHPHTASE"/>
</dbReference>
<dbReference type="InterPro" id="IPR000242">
    <property type="entry name" value="PTP_cat"/>
</dbReference>
<feature type="compositionally biased region" description="Basic residues" evidence="1">
    <location>
        <begin position="37"/>
        <end position="90"/>
    </location>
</feature>